<protein>
    <submittedName>
        <fullName evidence="1">Cell wall-binding repeat protein</fullName>
    </submittedName>
</protein>
<evidence type="ECO:0000313" key="2">
    <source>
        <dbReference type="Proteomes" id="UP000004756"/>
    </source>
</evidence>
<gene>
    <name evidence="1" type="ORF">CLOSTASPAR_06741</name>
</gene>
<dbReference type="RefSeq" id="WP_007719865.1">
    <property type="nucleotide sequence ID" value="NZ_GG657595.1"/>
</dbReference>
<accession>C0DBT4</accession>
<dbReference type="SUPFAM" id="SSF69360">
    <property type="entry name" value="Cell wall binding repeat"/>
    <property type="match status" value="1"/>
</dbReference>
<sequence>RVESEWKKSGTNWYWLDDNGEMAVDMLVEDDDDYYYVDVNGVMATNQWVAIENEDAGEEDEPEHWWYYFGANGKAYKRSDNATGDVSLKIINGKKYTFDDEGKMQFGWVKDGVRQTDDEAWSECDYYFGDEDDGAMATGWRLISITDSNYESDQPDPLGDTWDEDQDRYFWFKPSGKKQTDKTNKTIDGHKYGFDEDGRMIASWYTTATTSKAKATSPVAAGTEMIQGATDYTKEFLYFNSPESGARYTKEWFKVVPGYYLQQGKYDDGDEYWYYADGNGNLYANEIRTIKGKKYAFDEYGRNITGLAFLSFTGDDESVNIEMKFADDAKKPDSSKSLEDNKKAATTGAYDTEDAFDEFVNEYKGEIADGTLRCYYFGDDGAMRTGTQTVNIDGDSFTFKFNKSGALKGAGYVGVDDKKLYMAGKQVKADKDDKYSIYKVSFQDGKAIAVEKIDTPKFLRERVDDESFIRTTNSDGDVTWTRAEDAKLDTATTKYYLVGSNGTIAKGKSSAKDGNDYKFSVNSSYEITKVVLEN</sequence>
<evidence type="ECO:0000313" key="1">
    <source>
        <dbReference type="EMBL" id="EEG51205.1"/>
    </source>
</evidence>
<dbReference type="HOGENOM" id="CLU_543511_0_0_9"/>
<organism evidence="1 2">
    <name type="scientific">[Clostridium] asparagiforme DSM 15981</name>
    <dbReference type="NCBI Taxonomy" id="518636"/>
    <lineage>
        <taxon>Bacteria</taxon>
        <taxon>Bacillati</taxon>
        <taxon>Bacillota</taxon>
        <taxon>Clostridia</taxon>
        <taxon>Lachnospirales</taxon>
        <taxon>Lachnospiraceae</taxon>
        <taxon>Enterocloster</taxon>
    </lineage>
</organism>
<keyword evidence="2" id="KW-1185">Reference proteome</keyword>
<reference evidence="1 2" key="1">
    <citation type="submission" date="2009-01" db="EMBL/GenBank/DDBJ databases">
        <authorList>
            <person name="Fulton L."/>
            <person name="Clifton S."/>
            <person name="Fulton B."/>
            <person name="Xu J."/>
            <person name="Minx P."/>
            <person name="Pepin K.H."/>
            <person name="Johnson M."/>
            <person name="Bhonagiri V."/>
            <person name="Nash W.E."/>
            <person name="Mardis E.R."/>
            <person name="Wilson R.K."/>
        </authorList>
    </citation>
    <scope>NUCLEOTIDE SEQUENCE [LARGE SCALE GENOMIC DNA]</scope>
    <source>
        <strain evidence="1 2">DSM 15981</strain>
    </source>
</reference>
<dbReference type="Gene3D" id="2.10.270.20">
    <property type="match status" value="1"/>
</dbReference>
<dbReference type="Proteomes" id="UP000004756">
    <property type="component" value="Unassembled WGS sequence"/>
</dbReference>
<proteinExistence type="predicted"/>
<dbReference type="Gene3D" id="2.10.270.10">
    <property type="entry name" value="Cholin Binding"/>
    <property type="match status" value="3"/>
</dbReference>
<feature type="non-terminal residue" evidence="1">
    <location>
        <position position="1"/>
    </location>
</feature>
<reference evidence="1 2" key="2">
    <citation type="submission" date="2009-02" db="EMBL/GenBank/DDBJ databases">
        <title>Draft genome sequence of Clostridium asparagiforme (DSM 15981).</title>
        <authorList>
            <person name="Sudarsanam P."/>
            <person name="Ley R."/>
            <person name="Guruge J."/>
            <person name="Turnbaugh P.J."/>
            <person name="Mahowald M."/>
            <person name="Liep D."/>
            <person name="Gordon J."/>
        </authorList>
    </citation>
    <scope>NUCLEOTIDE SEQUENCE [LARGE SCALE GENOMIC DNA]</scope>
    <source>
        <strain evidence="1 2">DSM 15981</strain>
    </source>
</reference>
<dbReference type="AlphaFoldDB" id="C0DBT4"/>
<name>C0DBT4_9FIRM</name>
<comment type="caution">
    <text evidence="1">The sequence shown here is derived from an EMBL/GenBank/DDBJ whole genome shotgun (WGS) entry which is preliminary data.</text>
</comment>
<dbReference type="EMBL" id="ACCJ01000557">
    <property type="protein sequence ID" value="EEG51205.1"/>
    <property type="molecule type" value="Genomic_DNA"/>
</dbReference>